<dbReference type="PANTHER" id="PTHR34071">
    <property type="entry name" value="5-NITROIMIDAZOLE ANTIBIOTICS RESISTANCE PROTEIN, NIMA-FAMILY-RELATED PROTEIN-RELATED"/>
    <property type="match status" value="1"/>
</dbReference>
<accession>A0A8J3N8M0</accession>
<evidence type="ECO:0000313" key="2">
    <source>
        <dbReference type="Proteomes" id="UP000597444"/>
    </source>
</evidence>
<dbReference type="InterPro" id="IPR024747">
    <property type="entry name" value="Pyridox_Oxase-rel"/>
</dbReference>
<name>A0A8J3N8M0_9CHLR</name>
<comment type="caution">
    <text evidence="1">The sequence shown here is derived from an EMBL/GenBank/DDBJ whole genome shotgun (WGS) entry which is preliminary data.</text>
</comment>
<proteinExistence type="predicted"/>
<dbReference type="EMBL" id="BNJK01000002">
    <property type="protein sequence ID" value="GHO99833.1"/>
    <property type="molecule type" value="Genomic_DNA"/>
</dbReference>
<dbReference type="PANTHER" id="PTHR34071:SF2">
    <property type="entry name" value="FLAVIN-NUCLEOTIDE-BINDING PROTEIN"/>
    <property type="match status" value="1"/>
</dbReference>
<dbReference type="InterPro" id="IPR012349">
    <property type="entry name" value="Split_barrel_FMN-bd"/>
</dbReference>
<dbReference type="SUPFAM" id="SSF50475">
    <property type="entry name" value="FMN-binding split barrel"/>
    <property type="match status" value="1"/>
</dbReference>
<dbReference type="Gene3D" id="2.30.110.10">
    <property type="entry name" value="Electron Transport, Fmn-binding Protein, Chain A"/>
    <property type="match status" value="1"/>
</dbReference>
<protein>
    <submittedName>
        <fullName evidence="1">Uncharacterized protein</fullName>
    </submittedName>
</protein>
<sequence length="105" mass="11881">MSQESFSLSNYGCTTKRVIYMHTARVGRTRADLENEERVCFSVYEMGRLLPAKATFDFSLEYASVVVFGTATRINDQKQAADALTSQCHFHLFRIGKPHIPICKA</sequence>
<dbReference type="RefSeq" id="WP_220210451.1">
    <property type="nucleotide sequence ID" value="NZ_BNJK01000002.1"/>
</dbReference>
<evidence type="ECO:0000313" key="1">
    <source>
        <dbReference type="EMBL" id="GHO99833.1"/>
    </source>
</evidence>
<organism evidence="1 2">
    <name type="scientific">Reticulibacter mediterranei</name>
    <dbReference type="NCBI Taxonomy" id="2778369"/>
    <lineage>
        <taxon>Bacteria</taxon>
        <taxon>Bacillati</taxon>
        <taxon>Chloroflexota</taxon>
        <taxon>Ktedonobacteria</taxon>
        <taxon>Ktedonobacterales</taxon>
        <taxon>Reticulibacteraceae</taxon>
        <taxon>Reticulibacter</taxon>
    </lineage>
</organism>
<gene>
    <name evidence="1" type="ORF">KSF_098810</name>
</gene>
<dbReference type="AlphaFoldDB" id="A0A8J3N8M0"/>
<reference evidence="1" key="1">
    <citation type="submission" date="2020-10" db="EMBL/GenBank/DDBJ databases">
        <title>Taxonomic study of unclassified bacteria belonging to the class Ktedonobacteria.</title>
        <authorList>
            <person name="Yabe S."/>
            <person name="Wang C.M."/>
            <person name="Zheng Y."/>
            <person name="Sakai Y."/>
            <person name="Cavaletti L."/>
            <person name="Monciardini P."/>
            <person name="Donadio S."/>
        </authorList>
    </citation>
    <scope>NUCLEOTIDE SEQUENCE</scope>
    <source>
        <strain evidence="1">ID150040</strain>
    </source>
</reference>
<keyword evidence="2" id="KW-1185">Reference proteome</keyword>
<dbReference type="Proteomes" id="UP000597444">
    <property type="component" value="Unassembled WGS sequence"/>
</dbReference>
<dbReference type="Pfam" id="PF12900">
    <property type="entry name" value="Pyridox_ox_2"/>
    <property type="match status" value="1"/>
</dbReference>